<dbReference type="PANTHER" id="PTHR30026">
    <property type="entry name" value="OUTER MEMBRANE PROTEIN TOLC"/>
    <property type="match status" value="1"/>
</dbReference>
<keyword evidence="3" id="KW-0813">Transport</keyword>
<gene>
    <name evidence="9" type="ORF">DF182_29970</name>
</gene>
<organism evidence="9 10">
    <name type="scientific">Chitinophaga flava</name>
    <dbReference type="NCBI Taxonomy" id="2259036"/>
    <lineage>
        <taxon>Bacteria</taxon>
        <taxon>Pseudomonadati</taxon>
        <taxon>Bacteroidota</taxon>
        <taxon>Chitinophagia</taxon>
        <taxon>Chitinophagales</taxon>
        <taxon>Chitinophagaceae</taxon>
        <taxon>Chitinophaga</taxon>
    </lineage>
</organism>
<keyword evidence="6" id="KW-0472">Membrane</keyword>
<evidence type="ECO:0000256" key="7">
    <source>
        <dbReference type="ARBA" id="ARBA00023237"/>
    </source>
</evidence>
<comment type="caution">
    <text evidence="9">The sequence shown here is derived from an EMBL/GenBank/DDBJ whole genome shotgun (WGS) entry which is preliminary data.</text>
</comment>
<dbReference type="OrthoDB" id="1271612at2"/>
<protein>
    <submittedName>
        <fullName evidence="9">TolC family protein</fullName>
    </submittedName>
</protein>
<reference evidence="9 10" key="1">
    <citation type="submission" date="2018-05" db="EMBL/GenBank/DDBJ databases">
        <title>Chitinophaga sp. K3CV102501T nov., isolated from isolated from a monsoon evergreen broad-leaved forest soil.</title>
        <authorList>
            <person name="Lv Y."/>
        </authorList>
    </citation>
    <scope>NUCLEOTIDE SEQUENCE [LARGE SCALE GENOMIC DNA]</scope>
    <source>
        <strain evidence="9 10">GDMCC 1.1325</strain>
    </source>
</reference>
<comment type="subcellular location">
    <subcellularLocation>
        <location evidence="1">Cell outer membrane</location>
    </subcellularLocation>
</comment>
<name>A0A365XX84_9BACT</name>
<dbReference type="RefSeq" id="WP_113619434.1">
    <property type="nucleotide sequence ID" value="NZ_QFFJ01000002.1"/>
</dbReference>
<keyword evidence="7" id="KW-0998">Cell outer membrane</keyword>
<evidence type="ECO:0000256" key="6">
    <source>
        <dbReference type="ARBA" id="ARBA00023136"/>
    </source>
</evidence>
<evidence type="ECO:0000256" key="3">
    <source>
        <dbReference type="ARBA" id="ARBA00022448"/>
    </source>
</evidence>
<keyword evidence="8" id="KW-0732">Signal</keyword>
<dbReference type="AlphaFoldDB" id="A0A365XX84"/>
<sequence length="433" mass="49551">MKYYVLSLLLLAAMAYPRPSSGQPRSDSMTLADIWELAAIFNRQIKMQQQQLDGSTENVQAALDSRLPVIEVNGVYSRLSNMPLYTEGVMHAPTQFPITHEHYSAGSNLYLNLYNGGKTNREIAMARMGKMISQEQLHLTIAEIRYKTAVYFLELYRHQQFKSLLEQDIRASEHQLNEIRQLYKNGIVLKSDVLREEVKISNQQLSLTEAEDNISICTRKLNIMLGRPDGQHLCPLVEPPVNFSPAPDTSSSEAYEYKLALNHSNLGAIRLNQAKAAPLPTIGFFAEYNYSYPQTAYYPYSITPYSWGQTGVKIVVPVSSLYMNRHKTREAYIRLQQQQTAVADIQDNMQQEIQTAWLHYQEAIRQTAVARQNILHATESLRILRNSYFNQQSLLSDLLDAENQLLQSRFNLTTAQVKVQQQHYLILRLTGKI</sequence>
<dbReference type="SUPFAM" id="SSF56954">
    <property type="entry name" value="Outer membrane efflux proteins (OEP)"/>
    <property type="match status" value="1"/>
</dbReference>
<dbReference type="GO" id="GO:1990281">
    <property type="term" value="C:efflux pump complex"/>
    <property type="evidence" value="ECO:0007669"/>
    <property type="project" value="TreeGrafter"/>
</dbReference>
<evidence type="ECO:0000256" key="8">
    <source>
        <dbReference type="SAM" id="SignalP"/>
    </source>
</evidence>
<dbReference type="PANTHER" id="PTHR30026:SF23">
    <property type="entry name" value="TO APRF-PUTATIVE OUTER MEMBRANE EFFLUX PROTEIN OR SECRETED ALKALINE PHOSPHATASE-RELATED"/>
    <property type="match status" value="1"/>
</dbReference>
<keyword evidence="4" id="KW-1134">Transmembrane beta strand</keyword>
<dbReference type="GO" id="GO:0015562">
    <property type="term" value="F:efflux transmembrane transporter activity"/>
    <property type="evidence" value="ECO:0007669"/>
    <property type="project" value="InterPro"/>
</dbReference>
<dbReference type="GO" id="GO:0015288">
    <property type="term" value="F:porin activity"/>
    <property type="evidence" value="ECO:0007669"/>
    <property type="project" value="TreeGrafter"/>
</dbReference>
<dbReference type="Proteomes" id="UP000253410">
    <property type="component" value="Unassembled WGS sequence"/>
</dbReference>
<keyword evidence="10" id="KW-1185">Reference proteome</keyword>
<keyword evidence="5" id="KW-0812">Transmembrane</keyword>
<dbReference type="EMBL" id="QFFJ01000002">
    <property type="protein sequence ID" value="RBL90678.1"/>
    <property type="molecule type" value="Genomic_DNA"/>
</dbReference>
<dbReference type="GO" id="GO:0009279">
    <property type="term" value="C:cell outer membrane"/>
    <property type="evidence" value="ECO:0007669"/>
    <property type="project" value="UniProtKB-SubCell"/>
</dbReference>
<evidence type="ECO:0000256" key="4">
    <source>
        <dbReference type="ARBA" id="ARBA00022452"/>
    </source>
</evidence>
<dbReference type="Gene3D" id="1.20.1600.10">
    <property type="entry name" value="Outer membrane efflux proteins (OEP)"/>
    <property type="match status" value="1"/>
</dbReference>
<proteinExistence type="inferred from homology"/>
<evidence type="ECO:0000313" key="10">
    <source>
        <dbReference type="Proteomes" id="UP000253410"/>
    </source>
</evidence>
<evidence type="ECO:0000313" key="9">
    <source>
        <dbReference type="EMBL" id="RBL90678.1"/>
    </source>
</evidence>
<comment type="similarity">
    <text evidence="2">Belongs to the outer membrane factor (OMF) (TC 1.B.17) family.</text>
</comment>
<accession>A0A365XX84</accession>
<feature type="chain" id="PRO_5016703483" evidence="8">
    <location>
        <begin position="23"/>
        <end position="433"/>
    </location>
</feature>
<evidence type="ECO:0000256" key="1">
    <source>
        <dbReference type="ARBA" id="ARBA00004442"/>
    </source>
</evidence>
<dbReference type="InterPro" id="IPR051906">
    <property type="entry name" value="TolC-like"/>
</dbReference>
<dbReference type="Pfam" id="PF02321">
    <property type="entry name" value="OEP"/>
    <property type="match status" value="1"/>
</dbReference>
<feature type="signal peptide" evidence="8">
    <location>
        <begin position="1"/>
        <end position="22"/>
    </location>
</feature>
<evidence type="ECO:0000256" key="2">
    <source>
        <dbReference type="ARBA" id="ARBA00007613"/>
    </source>
</evidence>
<evidence type="ECO:0000256" key="5">
    <source>
        <dbReference type="ARBA" id="ARBA00022692"/>
    </source>
</evidence>
<dbReference type="InterPro" id="IPR003423">
    <property type="entry name" value="OMP_efflux"/>
</dbReference>